<feature type="domain" description="UspA" evidence="3">
    <location>
        <begin position="5"/>
        <end position="144"/>
    </location>
</feature>
<dbReference type="InterPro" id="IPR014729">
    <property type="entry name" value="Rossmann-like_a/b/a_fold"/>
</dbReference>
<gene>
    <name evidence="4" type="ORF">HR057_05835</name>
</gene>
<dbReference type="InterPro" id="IPR006016">
    <property type="entry name" value="UspA"/>
</dbReference>
<dbReference type="RefSeq" id="WP_173730497.1">
    <property type="nucleotide sequence ID" value="NZ_JABTTE010000005.1"/>
</dbReference>
<comment type="similarity">
    <text evidence="1 2">Belongs to the universal stress protein A family.</text>
</comment>
<evidence type="ECO:0000313" key="4">
    <source>
        <dbReference type="EMBL" id="NSL51290.1"/>
    </source>
</evidence>
<dbReference type="Pfam" id="PF00582">
    <property type="entry name" value="Usp"/>
    <property type="match status" value="1"/>
</dbReference>
<dbReference type="PANTHER" id="PTHR46268">
    <property type="entry name" value="STRESS RESPONSE PROTEIN NHAX"/>
    <property type="match status" value="1"/>
</dbReference>
<dbReference type="Proteomes" id="UP000625804">
    <property type="component" value="Unassembled WGS sequence"/>
</dbReference>
<dbReference type="AlphaFoldDB" id="A0A8J8GFD6"/>
<name>A0A8J8GFD6_9BACI</name>
<comment type="caution">
    <text evidence="4">The sequence shown here is derived from an EMBL/GenBank/DDBJ whole genome shotgun (WGS) entry which is preliminary data.</text>
</comment>
<dbReference type="CDD" id="cd00293">
    <property type="entry name" value="USP-like"/>
    <property type="match status" value="1"/>
</dbReference>
<accession>A0A8J8GFD6</accession>
<organism evidence="4 5">
    <name type="scientific">Calidifontibacillus erzurumensis</name>
    <dbReference type="NCBI Taxonomy" id="2741433"/>
    <lineage>
        <taxon>Bacteria</taxon>
        <taxon>Bacillati</taxon>
        <taxon>Bacillota</taxon>
        <taxon>Bacilli</taxon>
        <taxon>Bacillales</taxon>
        <taxon>Bacillaceae</taxon>
        <taxon>Calidifontibacillus/Schinkia group</taxon>
        <taxon>Calidifontibacillus</taxon>
    </lineage>
</organism>
<dbReference type="GO" id="GO:0005737">
    <property type="term" value="C:cytoplasm"/>
    <property type="evidence" value="ECO:0007669"/>
    <property type="project" value="UniProtKB-SubCell"/>
</dbReference>
<dbReference type="PRINTS" id="PR01438">
    <property type="entry name" value="UNVRSLSTRESS"/>
</dbReference>
<sequence>MSFSYKNILVAIDGSKESERAFKKAVSIAKANNAKLMITHVIDTRSFATVEAYDRTLAERAEEFATDLLESHKKEAEKEGVQNVETIVEYGSPKVRIAKEIAPKHNADLIVCGATGLNAVERFFIGSVSEHITRYAKCDVLVVRIEGDVEE</sequence>
<comment type="subcellular location">
    <subcellularLocation>
        <location evidence="2">Cytoplasm</location>
    </subcellularLocation>
</comment>
<dbReference type="Gene3D" id="3.40.50.620">
    <property type="entry name" value="HUPs"/>
    <property type="match status" value="1"/>
</dbReference>
<dbReference type="InterPro" id="IPR006015">
    <property type="entry name" value="Universal_stress_UspA"/>
</dbReference>
<reference evidence="4" key="1">
    <citation type="submission" date="2020-06" db="EMBL/GenBank/DDBJ databases">
        <title>A novel thermopfilic bacterium from Erzurum, Turkey.</title>
        <authorList>
            <person name="Adiguzel A."/>
            <person name="Ay H."/>
            <person name="Baltaci M.O."/>
        </authorList>
    </citation>
    <scope>NUCLEOTIDE SEQUENCE</scope>
    <source>
        <strain evidence="4">P2</strain>
    </source>
</reference>
<keyword evidence="2" id="KW-0963">Cytoplasm</keyword>
<dbReference type="PIRSF" id="PIRSF006276">
    <property type="entry name" value="UspA"/>
    <property type="match status" value="1"/>
</dbReference>
<dbReference type="EMBL" id="JABTTE010000005">
    <property type="protein sequence ID" value="NSL51290.1"/>
    <property type="molecule type" value="Genomic_DNA"/>
</dbReference>
<proteinExistence type="inferred from homology"/>
<keyword evidence="5" id="KW-1185">Reference proteome</keyword>
<evidence type="ECO:0000256" key="1">
    <source>
        <dbReference type="ARBA" id="ARBA00008791"/>
    </source>
</evidence>
<evidence type="ECO:0000259" key="3">
    <source>
        <dbReference type="Pfam" id="PF00582"/>
    </source>
</evidence>
<dbReference type="SUPFAM" id="SSF52402">
    <property type="entry name" value="Adenine nucleotide alpha hydrolases-like"/>
    <property type="match status" value="1"/>
</dbReference>
<protein>
    <recommendedName>
        <fullName evidence="2">Universal stress protein</fullName>
    </recommendedName>
</protein>
<evidence type="ECO:0000313" key="5">
    <source>
        <dbReference type="Proteomes" id="UP000625804"/>
    </source>
</evidence>
<evidence type="ECO:0000256" key="2">
    <source>
        <dbReference type="PIRNR" id="PIRNR006276"/>
    </source>
</evidence>
<dbReference type="PANTHER" id="PTHR46268:SF6">
    <property type="entry name" value="UNIVERSAL STRESS PROTEIN UP12"/>
    <property type="match status" value="1"/>
</dbReference>